<dbReference type="Proteomes" id="UP001501295">
    <property type="component" value="Unassembled WGS sequence"/>
</dbReference>
<dbReference type="EMBL" id="BAABLM010000001">
    <property type="protein sequence ID" value="GAA4664173.1"/>
    <property type="molecule type" value="Genomic_DNA"/>
</dbReference>
<organism evidence="2 3">
    <name type="scientific">Frondihabitans cladoniiphilus</name>
    <dbReference type="NCBI Taxonomy" id="715785"/>
    <lineage>
        <taxon>Bacteria</taxon>
        <taxon>Bacillati</taxon>
        <taxon>Actinomycetota</taxon>
        <taxon>Actinomycetes</taxon>
        <taxon>Micrococcales</taxon>
        <taxon>Microbacteriaceae</taxon>
        <taxon>Frondihabitans</taxon>
    </lineage>
</organism>
<dbReference type="PANTHER" id="PTHR43798:SF33">
    <property type="entry name" value="HYDROLASE, PUTATIVE (AFU_ORTHOLOGUE AFUA_2G14860)-RELATED"/>
    <property type="match status" value="1"/>
</dbReference>
<evidence type="ECO:0000313" key="2">
    <source>
        <dbReference type="EMBL" id="GAA4664173.1"/>
    </source>
</evidence>
<dbReference type="GO" id="GO:0016787">
    <property type="term" value="F:hydrolase activity"/>
    <property type="evidence" value="ECO:0007669"/>
    <property type="project" value="UniProtKB-KW"/>
</dbReference>
<evidence type="ECO:0000313" key="3">
    <source>
        <dbReference type="Proteomes" id="UP001501295"/>
    </source>
</evidence>
<dbReference type="InterPro" id="IPR029058">
    <property type="entry name" value="AB_hydrolase_fold"/>
</dbReference>
<dbReference type="InterPro" id="IPR000073">
    <property type="entry name" value="AB_hydrolase_1"/>
</dbReference>
<keyword evidence="2" id="KW-0378">Hydrolase</keyword>
<reference evidence="3" key="1">
    <citation type="journal article" date="2019" name="Int. J. Syst. Evol. Microbiol.">
        <title>The Global Catalogue of Microorganisms (GCM) 10K type strain sequencing project: providing services to taxonomists for standard genome sequencing and annotation.</title>
        <authorList>
            <consortium name="The Broad Institute Genomics Platform"/>
            <consortium name="The Broad Institute Genome Sequencing Center for Infectious Disease"/>
            <person name="Wu L."/>
            <person name="Ma J."/>
        </authorList>
    </citation>
    <scope>NUCLEOTIDE SEQUENCE [LARGE SCALE GENOMIC DNA]</scope>
    <source>
        <strain evidence="3">JCM 18956</strain>
    </source>
</reference>
<accession>A0ABP8VJH2</accession>
<evidence type="ECO:0000259" key="1">
    <source>
        <dbReference type="Pfam" id="PF12697"/>
    </source>
</evidence>
<dbReference type="Gene3D" id="3.40.50.1820">
    <property type="entry name" value="alpha/beta hydrolase"/>
    <property type="match status" value="1"/>
</dbReference>
<proteinExistence type="predicted"/>
<dbReference type="SUPFAM" id="SSF53474">
    <property type="entry name" value="alpha/beta-Hydrolases"/>
    <property type="match status" value="1"/>
</dbReference>
<sequence length="270" mass="27673">MTVHVTPVTLPTLQWGEPDAPRTVLLLHGLTSAAGTWWRVADSLAATGVRVVAADLRGHGRAPRTLSYPIAGFAADVLQLHPAPGAPWDAVVGHSLGGATAAAALGTLGDAASTWARSAVLVDPALRRLEPASEALLAGMSAEAEDPDAARIASENPDWHAEDVHQKVVAARLISKDTVRRVLSDPWDESPAIAGTGIPVTLLGADATAPDLALTPALGAELAANPRVTYEEVVGAHHSIHRTHPDVVVAAVVAALAALPARSPSPSPSA</sequence>
<dbReference type="PANTHER" id="PTHR43798">
    <property type="entry name" value="MONOACYLGLYCEROL LIPASE"/>
    <property type="match status" value="1"/>
</dbReference>
<feature type="domain" description="AB hydrolase-1" evidence="1">
    <location>
        <begin position="24"/>
        <end position="251"/>
    </location>
</feature>
<gene>
    <name evidence="2" type="ORF">GCM10025780_01200</name>
</gene>
<dbReference type="InterPro" id="IPR050266">
    <property type="entry name" value="AB_hydrolase_sf"/>
</dbReference>
<comment type="caution">
    <text evidence="2">The sequence shown here is derived from an EMBL/GenBank/DDBJ whole genome shotgun (WGS) entry which is preliminary data.</text>
</comment>
<dbReference type="RefSeq" id="WP_345372007.1">
    <property type="nucleotide sequence ID" value="NZ_BAABLM010000001.1"/>
</dbReference>
<dbReference type="Pfam" id="PF12697">
    <property type="entry name" value="Abhydrolase_6"/>
    <property type="match status" value="1"/>
</dbReference>
<name>A0ABP8VJH2_9MICO</name>
<protein>
    <submittedName>
        <fullName evidence="2">Alpha/beta fold hydrolase</fullName>
    </submittedName>
</protein>
<keyword evidence="3" id="KW-1185">Reference proteome</keyword>